<dbReference type="Pfam" id="PF04023">
    <property type="entry name" value="FeoA"/>
    <property type="match status" value="1"/>
</dbReference>
<dbReference type="EMBL" id="MIYV01000021">
    <property type="protein sequence ID" value="OIR10850.1"/>
    <property type="molecule type" value="Genomic_DNA"/>
</dbReference>
<evidence type="ECO:0000313" key="15">
    <source>
        <dbReference type="Proteomes" id="UP000183403"/>
    </source>
</evidence>
<keyword evidence="8" id="KW-0238">DNA-binding</keyword>
<evidence type="ECO:0000256" key="5">
    <source>
        <dbReference type="ARBA" id="ARBA00022491"/>
    </source>
</evidence>
<comment type="subunit">
    <text evidence="3">Homodimer.</text>
</comment>
<keyword evidence="4" id="KW-0963">Cytoplasm</keyword>
<dbReference type="InterPro" id="IPR036388">
    <property type="entry name" value="WH-like_DNA-bd_sf"/>
</dbReference>
<evidence type="ECO:0000256" key="12">
    <source>
        <dbReference type="ARBA" id="ARBA00032593"/>
    </source>
</evidence>
<evidence type="ECO:0000256" key="7">
    <source>
        <dbReference type="ARBA" id="ARBA00023015"/>
    </source>
</evidence>
<dbReference type="Pfam" id="PF02742">
    <property type="entry name" value="Fe_dep_repr_C"/>
    <property type="match status" value="1"/>
</dbReference>
<evidence type="ECO:0000256" key="1">
    <source>
        <dbReference type="ARBA" id="ARBA00004496"/>
    </source>
</evidence>
<evidence type="ECO:0000256" key="8">
    <source>
        <dbReference type="ARBA" id="ARBA00023125"/>
    </source>
</evidence>
<sequence>MASMDALSESAEMMIKNINQLAADDKRVRTSDLAVKTELKPATVTEMIQRLGDLGLVDYEAYHGVHLTKQGQHVADVIEHRFNILERFLTEILGVEGEEAAEVACRMEHVLTRDVEHKLTTFLGVDPKKESELFCHKINIEDNTKHKYLPLSNFDEGKTGTVKLIFEDNELSKILEDKGIQPGNSLMLKKSDGIIYNIETDEGNFSLDRETASKIIVQN</sequence>
<evidence type="ECO:0000259" key="13">
    <source>
        <dbReference type="PROSITE" id="PS50944"/>
    </source>
</evidence>
<proteinExistence type="inferred from homology"/>
<dbReference type="InterPro" id="IPR022687">
    <property type="entry name" value="HTH_DTXR"/>
</dbReference>
<dbReference type="GO" id="GO:0046983">
    <property type="term" value="F:protein dimerization activity"/>
    <property type="evidence" value="ECO:0007669"/>
    <property type="project" value="InterPro"/>
</dbReference>
<keyword evidence="10" id="KW-0804">Transcription</keyword>
<evidence type="ECO:0000256" key="10">
    <source>
        <dbReference type="ARBA" id="ARBA00023163"/>
    </source>
</evidence>
<accession>A0A1J5SQQ6</accession>
<dbReference type="InterPro" id="IPR038157">
    <property type="entry name" value="FeoA_core_dom"/>
</dbReference>
<protein>
    <recommendedName>
        <fullName evidence="12">Manganese transport regulator</fullName>
    </recommendedName>
</protein>
<dbReference type="InterPro" id="IPR001367">
    <property type="entry name" value="Fe_dep_repressor"/>
</dbReference>
<evidence type="ECO:0000256" key="3">
    <source>
        <dbReference type="ARBA" id="ARBA00011738"/>
    </source>
</evidence>
<name>A0A1J5SQQ6_9ARCH</name>
<dbReference type="SMART" id="SM00529">
    <property type="entry name" value="HTH_DTXR"/>
    <property type="match status" value="1"/>
</dbReference>
<dbReference type="PROSITE" id="PS50944">
    <property type="entry name" value="HTH_DTXR"/>
    <property type="match status" value="1"/>
</dbReference>
<dbReference type="GO" id="GO:0046914">
    <property type="term" value="F:transition metal ion binding"/>
    <property type="evidence" value="ECO:0007669"/>
    <property type="project" value="InterPro"/>
</dbReference>
<dbReference type="PANTHER" id="PTHR33238:SF11">
    <property type="entry name" value="TRANSCRIPTIONAL REGULATOR MNTR"/>
    <property type="match status" value="1"/>
</dbReference>
<dbReference type="SUPFAM" id="SSF50037">
    <property type="entry name" value="C-terminal domain of transcriptional repressors"/>
    <property type="match status" value="1"/>
</dbReference>
<dbReference type="InterPro" id="IPR036390">
    <property type="entry name" value="WH_DNA-bd_sf"/>
</dbReference>
<dbReference type="InterPro" id="IPR050536">
    <property type="entry name" value="DtxR_MntR_Metal-Reg"/>
</dbReference>
<evidence type="ECO:0000256" key="11">
    <source>
        <dbReference type="ARBA" id="ARBA00023211"/>
    </source>
</evidence>
<dbReference type="GO" id="GO:0005737">
    <property type="term" value="C:cytoplasm"/>
    <property type="evidence" value="ECO:0007669"/>
    <property type="project" value="UniProtKB-SubCell"/>
</dbReference>
<dbReference type="PANTHER" id="PTHR33238">
    <property type="entry name" value="IRON (METAL) DEPENDENT REPRESSOR, DTXR FAMILY"/>
    <property type="match status" value="1"/>
</dbReference>
<dbReference type="InterPro" id="IPR022689">
    <property type="entry name" value="Iron_dep_repressor"/>
</dbReference>
<dbReference type="Gene3D" id="2.30.30.90">
    <property type="match status" value="1"/>
</dbReference>
<gene>
    <name evidence="14" type="ORF">BEU03_00775</name>
</gene>
<comment type="caution">
    <text evidence="14">The sequence shown here is derived from an EMBL/GenBank/DDBJ whole genome shotgun (WGS) entry which is preliminary data.</text>
</comment>
<evidence type="ECO:0000256" key="4">
    <source>
        <dbReference type="ARBA" id="ARBA00022490"/>
    </source>
</evidence>
<keyword evidence="11" id="KW-0464">Manganese</keyword>
<dbReference type="InterPro" id="IPR008988">
    <property type="entry name" value="Transcriptional_repressor_C"/>
</dbReference>
<evidence type="ECO:0000256" key="2">
    <source>
        <dbReference type="ARBA" id="ARBA00007871"/>
    </source>
</evidence>
<evidence type="ECO:0000256" key="9">
    <source>
        <dbReference type="ARBA" id="ARBA00023159"/>
    </source>
</evidence>
<dbReference type="GO" id="GO:0003677">
    <property type="term" value="F:DNA binding"/>
    <property type="evidence" value="ECO:0007669"/>
    <property type="project" value="UniProtKB-KW"/>
</dbReference>
<organism evidence="14 15">
    <name type="scientific">Marine Group III euryarchaeote CG-Epi6</name>
    <dbReference type="NCBI Taxonomy" id="1889000"/>
    <lineage>
        <taxon>Archaea</taxon>
        <taxon>Methanobacteriati</taxon>
        <taxon>Thermoplasmatota</taxon>
        <taxon>Thermoplasmata</taxon>
        <taxon>Candidatus Thermoprofundales</taxon>
    </lineage>
</organism>
<dbReference type="SMART" id="SM00899">
    <property type="entry name" value="FeoA"/>
    <property type="match status" value="1"/>
</dbReference>
<dbReference type="Gene3D" id="1.10.60.10">
    <property type="entry name" value="Iron dependent repressor, metal binding and dimerisation domain"/>
    <property type="match status" value="1"/>
</dbReference>
<dbReference type="AlphaFoldDB" id="A0A1J5SQQ6"/>
<reference evidence="14 15" key="1">
    <citation type="submission" date="2016-08" db="EMBL/GenBank/DDBJ databases">
        <title>New Insights into Marine Group III Euryarchaeota, from dark to light.</title>
        <authorList>
            <person name="Haro-Moreno J.M."/>
            <person name="Rodriguez-Valera F."/>
            <person name="Lopez-Garcia P."/>
            <person name="Moreira D."/>
            <person name="Martin-Cuadrado A.B."/>
        </authorList>
    </citation>
    <scope>NUCLEOTIDE SEQUENCE [LARGE SCALE GENOMIC DNA]</scope>
    <source>
        <strain evidence="14">CG-Epi6</strain>
    </source>
</reference>
<keyword evidence="6" id="KW-0408">Iron</keyword>
<dbReference type="Proteomes" id="UP000183403">
    <property type="component" value="Unassembled WGS sequence"/>
</dbReference>
<evidence type="ECO:0000256" key="6">
    <source>
        <dbReference type="ARBA" id="ARBA00023004"/>
    </source>
</evidence>
<feature type="domain" description="HTH dtxR-type" evidence="13">
    <location>
        <begin position="7"/>
        <end position="68"/>
    </location>
</feature>
<dbReference type="SUPFAM" id="SSF47979">
    <property type="entry name" value="Iron-dependent repressor protein, dimerization domain"/>
    <property type="match status" value="1"/>
</dbReference>
<dbReference type="InterPro" id="IPR007167">
    <property type="entry name" value="Fe-transptr_FeoA-like"/>
</dbReference>
<evidence type="ECO:0000313" key="14">
    <source>
        <dbReference type="EMBL" id="OIR10850.1"/>
    </source>
</evidence>
<keyword evidence="5" id="KW-0678">Repressor</keyword>
<dbReference type="SUPFAM" id="SSF46785">
    <property type="entry name" value="Winged helix' DNA-binding domain"/>
    <property type="match status" value="1"/>
</dbReference>
<dbReference type="InterPro" id="IPR036421">
    <property type="entry name" value="Fe_dep_repressor_sf"/>
</dbReference>
<dbReference type="Pfam" id="PF01325">
    <property type="entry name" value="Fe_dep_repress"/>
    <property type="match status" value="1"/>
</dbReference>
<keyword evidence="9" id="KW-0010">Activator</keyword>
<keyword evidence="7" id="KW-0805">Transcription regulation</keyword>
<comment type="similarity">
    <text evidence="2">Belongs to the DtxR/MntR family.</text>
</comment>
<dbReference type="Gene3D" id="1.10.10.10">
    <property type="entry name" value="Winged helix-like DNA-binding domain superfamily/Winged helix DNA-binding domain"/>
    <property type="match status" value="1"/>
</dbReference>
<comment type="subcellular location">
    <subcellularLocation>
        <location evidence="1">Cytoplasm</location>
    </subcellularLocation>
</comment>
<dbReference type="GO" id="GO:0003700">
    <property type="term" value="F:DNA-binding transcription factor activity"/>
    <property type="evidence" value="ECO:0007669"/>
    <property type="project" value="InterPro"/>
</dbReference>